<evidence type="ECO:0000313" key="5">
    <source>
        <dbReference type="EMBL" id="UTV29550.1"/>
    </source>
</evidence>
<dbReference type="EMBL" id="CP101509">
    <property type="protein sequence ID" value="UTV29550.1"/>
    <property type="molecule type" value="Genomic_DNA"/>
</dbReference>
<accession>A0ABY5GKA7</accession>
<organism evidence="5 6">
    <name type="scientific">Photobacterium atrarenae</name>
    <dbReference type="NCBI Taxonomy" id="865757"/>
    <lineage>
        <taxon>Bacteria</taxon>
        <taxon>Pseudomonadati</taxon>
        <taxon>Pseudomonadota</taxon>
        <taxon>Gammaproteobacteria</taxon>
        <taxon>Vibrionales</taxon>
        <taxon>Vibrionaceae</taxon>
        <taxon>Photobacterium</taxon>
    </lineage>
</organism>
<sequence length="326" mass="36562">MLSPQVAFIPDTRHSKANQPAVLHIMSDQPTSPYNLVPEVALLTSLPEHLQKRFTRALEIMHQDYSEGLTWEAVAEQSAISPFHFHRQFTQLFHETPGQYLGRIRLQFAVSLLLETPSKKITEIALKTGFSSSQALAKALRRQLGTNAKVIRHLAHTGTPDQTTELLTRLAHPSTEQAIEFQLADNLPCKLIRFPERYLKPRPVPDFEWETLCEKLGQKVTRLVCLAPVAELDQPWHAIPYRVGEWVSNAAQGNCTVKAGNYLCCEVSVASDIGYLTAQAGLFDYAEKHNLPIDPEGYHIEMIREVELTATGSATFTMQIPILTKA</sequence>
<keyword evidence="1" id="KW-0805">Transcription regulation</keyword>
<name>A0ABY5GKA7_9GAMM</name>
<evidence type="ECO:0000256" key="3">
    <source>
        <dbReference type="ARBA" id="ARBA00023163"/>
    </source>
</evidence>
<dbReference type="Pfam" id="PF12833">
    <property type="entry name" value="HTH_18"/>
    <property type="match status" value="1"/>
</dbReference>
<dbReference type="PANTHER" id="PTHR46796">
    <property type="entry name" value="HTH-TYPE TRANSCRIPTIONAL ACTIVATOR RHAS-RELATED"/>
    <property type="match status" value="1"/>
</dbReference>
<dbReference type="InterPro" id="IPR050204">
    <property type="entry name" value="AraC_XylS_family_regulators"/>
</dbReference>
<dbReference type="PANTHER" id="PTHR46796:SF13">
    <property type="entry name" value="HTH-TYPE TRANSCRIPTIONAL ACTIVATOR RHAS"/>
    <property type="match status" value="1"/>
</dbReference>
<protein>
    <submittedName>
        <fullName evidence="5">AraC family transcriptional regulator</fullName>
    </submittedName>
</protein>
<gene>
    <name evidence="5" type="ORF">NNL38_21265</name>
</gene>
<reference evidence="5" key="1">
    <citation type="submission" date="2022-07" db="EMBL/GenBank/DDBJ databases">
        <title>Genome sequencing of Photobacterium atrarenae GJH2-4.</title>
        <authorList>
            <person name="Park S.-J."/>
        </authorList>
    </citation>
    <scope>NUCLEOTIDE SEQUENCE</scope>
    <source>
        <strain evidence="5">GJH2-4</strain>
    </source>
</reference>
<evidence type="ECO:0000256" key="1">
    <source>
        <dbReference type="ARBA" id="ARBA00023015"/>
    </source>
</evidence>
<proteinExistence type="predicted"/>
<evidence type="ECO:0000256" key="2">
    <source>
        <dbReference type="ARBA" id="ARBA00023125"/>
    </source>
</evidence>
<dbReference type="InterPro" id="IPR018060">
    <property type="entry name" value="HTH_AraC"/>
</dbReference>
<keyword evidence="6" id="KW-1185">Reference proteome</keyword>
<evidence type="ECO:0000313" key="6">
    <source>
        <dbReference type="Proteomes" id="UP001057998"/>
    </source>
</evidence>
<feature type="domain" description="HTH araC/xylS-type" evidence="4">
    <location>
        <begin position="55"/>
        <end position="154"/>
    </location>
</feature>
<keyword evidence="2" id="KW-0238">DNA-binding</keyword>
<dbReference type="PROSITE" id="PS01124">
    <property type="entry name" value="HTH_ARAC_FAMILY_2"/>
    <property type="match status" value="1"/>
</dbReference>
<dbReference type="InterPro" id="IPR009057">
    <property type="entry name" value="Homeodomain-like_sf"/>
</dbReference>
<dbReference type="SMART" id="SM00342">
    <property type="entry name" value="HTH_ARAC"/>
    <property type="match status" value="1"/>
</dbReference>
<evidence type="ECO:0000259" key="4">
    <source>
        <dbReference type="PROSITE" id="PS01124"/>
    </source>
</evidence>
<dbReference type="Gene3D" id="1.10.10.60">
    <property type="entry name" value="Homeodomain-like"/>
    <property type="match status" value="2"/>
</dbReference>
<dbReference type="SUPFAM" id="SSF46689">
    <property type="entry name" value="Homeodomain-like"/>
    <property type="match status" value="2"/>
</dbReference>
<dbReference type="RefSeq" id="WP_255390868.1">
    <property type="nucleotide sequence ID" value="NZ_CP101509.1"/>
</dbReference>
<dbReference type="Proteomes" id="UP001057998">
    <property type="component" value="Chromosome 2"/>
</dbReference>
<keyword evidence="3" id="KW-0804">Transcription</keyword>